<dbReference type="Proteomes" id="UP001548832">
    <property type="component" value="Unassembled WGS sequence"/>
</dbReference>
<dbReference type="InterPro" id="IPR051692">
    <property type="entry name" value="OMP-like"/>
</dbReference>
<sequence length="227" mass="24610">MMKFLLATACVLSLASAASAADVVIESGAAAYNWSGVYVGGNIGWSQLKSDWHDVDDDWGGDTYGAGSDGLLVGAVIGYNQQLANNIVLGIEADLAYTSNKRSFDAPDSGDVSLENNMDMFGTVRARAGYAFDRFMPYITGGLAVAHFKHQWTEDGDPTDSWPDFGGTKAGWTIGAGAEYALNDQWTVKAEYLYADFGDVTSMNEDGYRMKVDRSVNTVRFGMNYKF</sequence>
<feature type="signal peptide" evidence="6">
    <location>
        <begin position="1"/>
        <end position="20"/>
    </location>
</feature>
<keyword evidence="4" id="KW-0998">Cell outer membrane</keyword>
<comment type="similarity">
    <text evidence="5">Belongs to the Omp25/RopB family.</text>
</comment>
<feature type="chain" id="PRO_5046868577" evidence="6">
    <location>
        <begin position="21"/>
        <end position="227"/>
    </location>
</feature>
<dbReference type="Pfam" id="PF13505">
    <property type="entry name" value="OMP_b-brl"/>
    <property type="match status" value="1"/>
</dbReference>
<comment type="subcellular location">
    <subcellularLocation>
        <location evidence="1">Cell outer membrane</location>
    </subcellularLocation>
</comment>
<evidence type="ECO:0000256" key="6">
    <source>
        <dbReference type="SAM" id="SignalP"/>
    </source>
</evidence>
<feature type="domain" description="Outer membrane protein beta-barrel" evidence="7">
    <location>
        <begin position="8"/>
        <end position="227"/>
    </location>
</feature>
<evidence type="ECO:0000313" key="9">
    <source>
        <dbReference type="Proteomes" id="UP001548832"/>
    </source>
</evidence>
<dbReference type="RefSeq" id="WP_354457581.1">
    <property type="nucleotide sequence ID" value="NZ_JBEWSZ010000001.1"/>
</dbReference>
<evidence type="ECO:0000256" key="4">
    <source>
        <dbReference type="ARBA" id="ARBA00023237"/>
    </source>
</evidence>
<keyword evidence="2 6" id="KW-0732">Signal</keyword>
<dbReference type="PANTHER" id="PTHR34001">
    <property type="entry name" value="BLL7405 PROTEIN"/>
    <property type="match status" value="1"/>
</dbReference>
<evidence type="ECO:0000256" key="5">
    <source>
        <dbReference type="ARBA" id="ARBA00038306"/>
    </source>
</evidence>
<reference evidence="8 9" key="1">
    <citation type="submission" date="2024-06" db="EMBL/GenBank/DDBJ databases">
        <authorList>
            <person name="Kim D.-U."/>
        </authorList>
    </citation>
    <scope>NUCLEOTIDE SEQUENCE [LARGE SCALE GENOMIC DNA]</scope>
    <source>
        <strain evidence="8 9">KACC15460</strain>
    </source>
</reference>
<proteinExistence type="inferred from homology"/>
<dbReference type="Gene3D" id="2.40.160.20">
    <property type="match status" value="1"/>
</dbReference>
<dbReference type="InterPro" id="IPR027385">
    <property type="entry name" value="Beta-barrel_OMP"/>
</dbReference>
<dbReference type="PANTHER" id="PTHR34001:SF3">
    <property type="entry name" value="BLL7405 PROTEIN"/>
    <property type="match status" value="1"/>
</dbReference>
<evidence type="ECO:0000256" key="2">
    <source>
        <dbReference type="ARBA" id="ARBA00022729"/>
    </source>
</evidence>
<gene>
    <name evidence="8" type="ORF">ABVQ20_00690</name>
</gene>
<evidence type="ECO:0000259" key="7">
    <source>
        <dbReference type="Pfam" id="PF13505"/>
    </source>
</evidence>
<evidence type="ECO:0000256" key="1">
    <source>
        <dbReference type="ARBA" id="ARBA00004442"/>
    </source>
</evidence>
<dbReference type="EMBL" id="JBEWSZ010000001">
    <property type="protein sequence ID" value="MET2825487.1"/>
    <property type="molecule type" value="Genomic_DNA"/>
</dbReference>
<name>A0ABV2D626_9HYPH</name>
<accession>A0ABV2D626</accession>
<keyword evidence="9" id="KW-1185">Reference proteome</keyword>
<dbReference type="SUPFAM" id="SSF56925">
    <property type="entry name" value="OMPA-like"/>
    <property type="match status" value="1"/>
</dbReference>
<dbReference type="InterPro" id="IPR011250">
    <property type="entry name" value="OMP/PagP_B-barrel"/>
</dbReference>
<keyword evidence="3" id="KW-0472">Membrane</keyword>
<comment type="caution">
    <text evidence="8">The sequence shown here is derived from an EMBL/GenBank/DDBJ whole genome shotgun (WGS) entry which is preliminary data.</text>
</comment>
<evidence type="ECO:0000256" key="3">
    <source>
        <dbReference type="ARBA" id="ARBA00023136"/>
    </source>
</evidence>
<protein>
    <submittedName>
        <fullName evidence="8">Outer membrane protein</fullName>
    </submittedName>
</protein>
<evidence type="ECO:0000313" key="8">
    <source>
        <dbReference type="EMBL" id="MET2825487.1"/>
    </source>
</evidence>
<organism evidence="8 9">
    <name type="scientific">Mesorhizobium shangrilense</name>
    <dbReference type="NCBI Taxonomy" id="460060"/>
    <lineage>
        <taxon>Bacteria</taxon>
        <taxon>Pseudomonadati</taxon>
        <taxon>Pseudomonadota</taxon>
        <taxon>Alphaproteobacteria</taxon>
        <taxon>Hyphomicrobiales</taxon>
        <taxon>Phyllobacteriaceae</taxon>
        <taxon>Mesorhizobium</taxon>
    </lineage>
</organism>